<sequence length="195" mass="21653">MYNKMVYDKVDDASAALSTIAILRRHPMYDSLVLVKKYRPCLDGYILEFPTSHMDNTETNGTTTNGTKLNGTEQTNQVHTSPSNKTTPATPENNSILGQAYDVGCGRTKLVSVYLDGDDPIYQHKLKQQNGGGEQHESGEVVYVPINGLLHRLNNYDRHGISIDSRVYAFAMGLKTAERFLTSSTEKEVQEAPPL</sequence>
<organism evidence="2">
    <name type="scientific">Aceria tosichella</name>
    <name type="common">wheat curl mite</name>
    <dbReference type="NCBI Taxonomy" id="561515"/>
    <lineage>
        <taxon>Eukaryota</taxon>
        <taxon>Metazoa</taxon>
        <taxon>Ecdysozoa</taxon>
        <taxon>Arthropoda</taxon>
        <taxon>Chelicerata</taxon>
        <taxon>Arachnida</taxon>
        <taxon>Acari</taxon>
        <taxon>Acariformes</taxon>
        <taxon>Trombidiformes</taxon>
        <taxon>Prostigmata</taxon>
        <taxon>Eupodina</taxon>
        <taxon>Eriophyoidea</taxon>
        <taxon>Eriophyidae</taxon>
        <taxon>Eriophyinae</taxon>
        <taxon>Aceriini</taxon>
        <taxon>Aceria</taxon>
    </lineage>
</organism>
<feature type="region of interest" description="Disordered" evidence="1">
    <location>
        <begin position="57"/>
        <end position="93"/>
    </location>
</feature>
<feature type="compositionally biased region" description="Polar residues" evidence="1">
    <location>
        <begin position="73"/>
        <end position="93"/>
    </location>
</feature>
<accession>A0A6G1SAM0</accession>
<dbReference type="EMBL" id="GGYP01002199">
    <property type="protein sequence ID" value="MDE46970.1"/>
    <property type="molecule type" value="Transcribed_RNA"/>
</dbReference>
<gene>
    <name evidence="2" type="primary">NUDT5</name>
    <name evidence="2" type="ORF">g.11026</name>
</gene>
<name>A0A6G1SAM0_9ACAR</name>
<evidence type="ECO:0000313" key="2">
    <source>
        <dbReference type="EMBL" id="MDE46970.1"/>
    </source>
</evidence>
<feature type="compositionally biased region" description="Low complexity" evidence="1">
    <location>
        <begin position="57"/>
        <end position="72"/>
    </location>
</feature>
<dbReference type="AlphaFoldDB" id="A0A6G1SAM0"/>
<proteinExistence type="predicted"/>
<protein>
    <submittedName>
        <fullName evidence="2">ADP-sugar pyrophosphatase</fullName>
    </submittedName>
</protein>
<reference evidence="2" key="1">
    <citation type="submission" date="2018-10" db="EMBL/GenBank/DDBJ databases">
        <title>Transcriptome assembly of Aceria tosichella (Wheat curl mite) Type 2.</title>
        <authorList>
            <person name="Scully E.D."/>
            <person name="Geib S.M."/>
            <person name="Palmer N.A."/>
            <person name="Gupta A.K."/>
            <person name="Sarath G."/>
            <person name="Tatineni S."/>
        </authorList>
    </citation>
    <scope>NUCLEOTIDE SEQUENCE</scope>
    <source>
        <strain evidence="2">LincolnNE</strain>
    </source>
</reference>
<evidence type="ECO:0000256" key="1">
    <source>
        <dbReference type="SAM" id="MobiDB-lite"/>
    </source>
</evidence>
<dbReference type="Gene3D" id="3.90.79.10">
    <property type="entry name" value="Nucleoside Triphosphate Pyrophosphohydrolase"/>
    <property type="match status" value="2"/>
</dbReference>